<feature type="region of interest" description="Disordered" evidence="1">
    <location>
        <begin position="1"/>
        <end position="50"/>
    </location>
</feature>
<accession>A0A914V520</accession>
<name>A0A914V520_9BILA</name>
<dbReference type="AlphaFoldDB" id="A0A914V520"/>
<dbReference type="WBParaSite" id="PSAMB.scaffold14690size1808.g36183.t1">
    <property type="protein sequence ID" value="PSAMB.scaffold14690size1808.g36183.t1"/>
    <property type="gene ID" value="PSAMB.scaffold14690size1808.g36183"/>
</dbReference>
<evidence type="ECO:0000256" key="1">
    <source>
        <dbReference type="SAM" id="MobiDB-lite"/>
    </source>
</evidence>
<dbReference type="Proteomes" id="UP000887566">
    <property type="component" value="Unplaced"/>
</dbReference>
<proteinExistence type="predicted"/>
<keyword evidence="2" id="KW-1185">Reference proteome</keyword>
<evidence type="ECO:0000313" key="2">
    <source>
        <dbReference type="Proteomes" id="UP000887566"/>
    </source>
</evidence>
<evidence type="ECO:0000313" key="3">
    <source>
        <dbReference type="WBParaSite" id="PSAMB.scaffold14690size1808.g36183.t1"/>
    </source>
</evidence>
<sequence length="154" mass="17420">MSAELRLLHSSTTVEVKRRKSPNNAEDESSSLERNRNEATEVGESAETDGEIFTDRVEEIEKSTDLIEDWGAANYQKVARSLQKVRQERQPGSELRLTLDKLRGNLLSSSDLRDLLLYSLVGGTGSSKPKWCHFRPWKRTSQTILIRVNCGDSL</sequence>
<protein>
    <submittedName>
        <fullName evidence="3">Uncharacterized protein</fullName>
    </submittedName>
</protein>
<organism evidence="2 3">
    <name type="scientific">Plectus sambesii</name>
    <dbReference type="NCBI Taxonomy" id="2011161"/>
    <lineage>
        <taxon>Eukaryota</taxon>
        <taxon>Metazoa</taxon>
        <taxon>Ecdysozoa</taxon>
        <taxon>Nematoda</taxon>
        <taxon>Chromadorea</taxon>
        <taxon>Plectida</taxon>
        <taxon>Plectina</taxon>
        <taxon>Plectoidea</taxon>
        <taxon>Plectidae</taxon>
        <taxon>Plectus</taxon>
    </lineage>
</organism>
<reference evidence="3" key="1">
    <citation type="submission" date="2022-11" db="UniProtKB">
        <authorList>
            <consortium name="WormBaseParasite"/>
        </authorList>
    </citation>
    <scope>IDENTIFICATION</scope>
</reference>